<keyword evidence="1" id="KW-0472">Membrane</keyword>
<dbReference type="EMBL" id="SAXY01000012">
    <property type="protein sequence ID" value="TXJ46566.1"/>
    <property type="molecule type" value="Genomic_DNA"/>
</dbReference>
<dbReference type="Proteomes" id="UP000323176">
    <property type="component" value="Unassembled WGS sequence"/>
</dbReference>
<accession>A0A5C8F9B1</accession>
<organism evidence="2 3">
    <name type="scientific">Brachyspira pilosicoli</name>
    <name type="common">Serpulina pilosicoli</name>
    <dbReference type="NCBI Taxonomy" id="52584"/>
    <lineage>
        <taxon>Bacteria</taxon>
        <taxon>Pseudomonadati</taxon>
        <taxon>Spirochaetota</taxon>
        <taxon>Spirochaetia</taxon>
        <taxon>Brachyspirales</taxon>
        <taxon>Brachyspiraceae</taxon>
        <taxon>Brachyspira</taxon>
    </lineage>
</organism>
<dbReference type="AlphaFoldDB" id="A0A5C8F9B1"/>
<evidence type="ECO:0000313" key="2">
    <source>
        <dbReference type="EMBL" id="TXJ46566.1"/>
    </source>
</evidence>
<feature type="transmembrane region" description="Helical" evidence="1">
    <location>
        <begin position="84"/>
        <end position="106"/>
    </location>
</feature>
<protein>
    <submittedName>
        <fullName evidence="2">Uncharacterized protein</fullName>
    </submittedName>
</protein>
<keyword evidence="1" id="KW-1133">Transmembrane helix</keyword>
<name>A0A5C8F9B1_BRAPL</name>
<reference evidence="2 3" key="1">
    <citation type="journal article" date="1992" name="Lakartidningen">
        <title>[Penicillin V and not amoxicillin is the first choice preparation in acute otitis].</title>
        <authorList>
            <person name="Kamme C."/>
            <person name="Lundgren K."/>
            <person name="Prellner K."/>
        </authorList>
    </citation>
    <scope>NUCLEOTIDE SEQUENCE [LARGE SCALE GENOMIC DNA]</scope>
    <source>
        <strain evidence="2 3">PC5538III-hc</strain>
    </source>
</reference>
<gene>
    <name evidence="2" type="ORF">EPJ72_01475</name>
</gene>
<evidence type="ECO:0000313" key="3">
    <source>
        <dbReference type="Proteomes" id="UP000323176"/>
    </source>
</evidence>
<proteinExistence type="predicted"/>
<evidence type="ECO:0000256" key="1">
    <source>
        <dbReference type="SAM" id="Phobius"/>
    </source>
</evidence>
<keyword evidence="1" id="KW-0812">Transmembrane</keyword>
<sequence>MFISTNLKRVWEAVQGSKILFINKLKNLRCLKNILDFNQKQSLKISKIKSDKKFGINFYNKKQNIFYQLAFLLKNIKNKCSRNLFKSLTSLFDVIIFITAEGGVFLNNMVMGGSLK</sequence>
<comment type="caution">
    <text evidence="2">The sequence shown here is derived from an EMBL/GenBank/DDBJ whole genome shotgun (WGS) entry which is preliminary data.</text>
</comment>